<keyword evidence="1" id="KW-0472">Membrane</keyword>
<organism evidence="2 3">
    <name type="scientific">Lacticaseibacillus pabuli</name>
    <dbReference type="NCBI Taxonomy" id="3025672"/>
    <lineage>
        <taxon>Bacteria</taxon>
        <taxon>Bacillati</taxon>
        <taxon>Bacillota</taxon>
        <taxon>Bacilli</taxon>
        <taxon>Lactobacillales</taxon>
        <taxon>Lactobacillaceae</taxon>
        <taxon>Lacticaseibacillus</taxon>
    </lineage>
</organism>
<keyword evidence="1" id="KW-1133">Transmembrane helix</keyword>
<proteinExistence type="predicted"/>
<protein>
    <recommendedName>
        <fullName evidence="4">Secreted protein with PEP-CTERM sorting signal</fullName>
    </recommendedName>
</protein>
<gene>
    <name evidence="2" type="ORF">PQ472_01540</name>
</gene>
<accession>A0ABY7WT31</accession>
<evidence type="ECO:0000313" key="2">
    <source>
        <dbReference type="EMBL" id="WDF82954.1"/>
    </source>
</evidence>
<evidence type="ECO:0000313" key="3">
    <source>
        <dbReference type="Proteomes" id="UP001220377"/>
    </source>
</evidence>
<sequence length="56" mass="5912">MGRKLLLVVISTGLLGVMISGLLPGIWYLLVLVSGAVAVAFGTWLLVTGRRERMGG</sequence>
<name>A0ABY7WT31_9LACO</name>
<feature type="transmembrane region" description="Helical" evidence="1">
    <location>
        <begin position="26"/>
        <end position="47"/>
    </location>
</feature>
<evidence type="ECO:0008006" key="4">
    <source>
        <dbReference type="Google" id="ProtNLM"/>
    </source>
</evidence>
<dbReference type="Proteomes" id="UP001220377">
    <property type="component" value="Chromosome"/>
</dbReference>
<reference evidence="2 3" key="1">
    <citation type="submission" date="2023-02" db="EMBL/GenBank/DDBJ databases">
        <title>Genome sequence of Lacticaseibacillus sp. KACC 23028.</title>
        <authorList>
            <person name="Kim S."/>
            <person name="Heo J."/>
            <person name="Kwon S.-W."/>
        </authorList>
    </citation>
    <scope>NUCLEOTIDE SEQUENCE [LARGE SCALE GENOMIC DNA]</scope>
    <source>
        <strain evidence="2 3">KACC 23028</strain>
    </source>
</reference>
<dbReference type="EMBL" id="CP117884">
    <property type="protein sequence ID" value="WDF82954.1"/>
    <property type="molecule type" value="Genomic_DNA"/>
</dbReference>
<evidence type="ECO:0000256" key="1">
    <source>
        <dbReference type="SAM" id="Phobius"/>
    </source>
</evidence>
<keyword evidence="3" id="KW-1185">Reference proteome</keyword>
<keyword evidence="1" id="KW-0812">Transmembrane</keyword>
<dbReference type="RefSeq" id="WP_274260757.1">
    <property type="nucleotide sequence ID" value="NZ_CP117884.1"/>
</dbReference>